<proteinExistence type="predicted"/>
<gene>
    <name evidence="2" type="ORF">PC110_g2193</name>
</gene>
<protein>
    <recommendedName>
        <fullName evidence="4">RxLR effector protein</fullName>
    </recommendedName>
</protein>
<feature type="signal peptide" evidence="1">
    <location>
        <begin position="1"/>
        <end position="21"/>
    </location>
</feature>
<organism evidence="2 3">
    <name type="scientific">Phytophthora cactorum</name>
    <dbReference type="NCBI Taxonomy" id="29920"/>
    <lineage>
        <taxon>Eukaryota</taxon>
        <taxon>Sar</taxon>
        <taxon>Stramenopiles</taxon>
        <taxon>Oomycota</taxon>
        <taxon>Peronosporomycetes</taxon>
        <taxon>Peronosporales</taxon>
        <taxon>Peronosporaceae</taxon>
        <taxon>Phytophthora</taxon>
    </lineage>
</organism>
<dbReference type="OrthoDB" id="10317423at2759"/>
<accession>A0A329SWW3</accession>
<reference evidence="2 3" key="1">
    <citation type="submission" date="2018-01" db="EMBL/GenBank/DDBJ databases">
        <title>Draft genome of the strawberry crown rot pathogen Phytophthora cactorum.</title>
        <authorList>
            <person name="Armitage A.D."/>
            <person name="Lysoe E."/>
            <person name="Nellist C.F."/>
            <person name="Harrison R.J."/>
            <person name="Brurberg M.B."/>
        </authorList>
    </citation>
    <scope>NUCLEOTIDE SEQUENCE [LARGE SCALE GENOMIC DNA]</scope>
    <source>
        <strain evidence="2 3">10300</strain>
    </source>
</reference>
<dbReference type="VEuPathDB" id="FungiDB:PC110_g2193"/>
<keyword evidence="3" id="KW-1185">Reference proteome</keyword>
<evidence type="ECO:0008006" key="4">
    <source>
        <dbReference type="Google" id="ProtNLM"/>
    </source>
</evidence>
<name>A0A329SWW3_9STRA</name>
<evidence type="ECO:0000313" key="3">
    <source>
        <dbReference type="Proteomes" id="UP000251314"/>
    </source>
</evidence>
<feature type="chain" id="PRO_5016405065" description="RxLR effector protein" evidence="1">
    <location>
        <begin position="22"/>
        <end position="78"/>
    </location>
</feature>
<dbReference type="AlphaFoldDB" id="A0A329SWW3"/>
<comment type="caution">
    <text evidence="2">The sequence shown here is derived from an EMBL/GenBank/DDBJ whole genome shotgun (WGS) entry which is preliminary data.</text>
</comment>
<keyword evidence="1" id="KW-0732">Signal</keyword>
<evidence type="ECO:0000313" key="2">
    <source>
        <dbReference type="EMBL" id="RAW41653.1"/>
    </source>
</evidence>
<dbReference type="EMBL" id="MJFZ01000027">
    <property type="protein sequence ID" value="RAW41653.1"/>
    <property type="molecule type" value="Genomic_DNA"/>
</dbReference>
<dbReference type="Proteomes" id="UP000251314">
    <property type="component" value="Unassembled WGS sequence"/>
</dbReference>
<sequence length="78" mass="8910">MRLYYILGAVAVLLATPLVQSKVSELNQTQRFLRTHETATEINGDKDIDSKLDDERTINFKQIFGLEENVLLGISCRR</sequence>
<evidence type="ECO:0000256" key="1">
    <source>
        <dbReference type="SAM" id="SignalP"/>
    </source>
</evidence>